<comment type="caution">
    <text evidence="1">The sequence shown here is derived from an EMBL/GenBank/DDBJ whole genome shotgun (WGS) entry which is preliminary data.</text>
</comment>
<organism evidence="1 2">
    <name type="scientific">Dyadobacter linearis</name>
    <dbReference type="NCBI Taxonomy" id="2823330"/>
    <lineage>
        <taxon>Bacteria</taxon>
        <taxon>Pseudomonadati</taxon>
        <taxon>Bacteroidota</taxon>
        <taxon>Cytophagia</taxon>
        <taxon>Cytophagales</taxon>
        <taxon>Spirosomataceae</taxon>
        <taxon>Dyadobacter</taxon>
    </lineage>
</organism>
<name>A0ABN7R6N8_9BACT</name>
<keyword evidence="2" id="KW-1185">Reference proteome</keyword>
<accession>A0ABN7R6N8</accession>
<evidence type="ECO:0000313" key="1">
    <source>
        <dbReference type="EMBL" id="CAG5068929.1"/>
    </source>
</evidence>
<dbReference type="Proteomes" id="UP000679725">
    <property type="component" value="Unassembled WGS sequence"/>
</dbReference>
<proteinExistence type="predicted"/>
<gene>
    <name evidence="1" type="ORF">DYBT9623_01661</name>
</gene>
<sequence>MSTNSFVMKHKIIVITLLSLLCGPVSMAQFNLGKALDKLSGKETGLGENEIVQGLKQALNVGISNGSAEASKVDGFFKNELIKIAVPPEAQKVAETLRKMGLSDQVDKFTLSLNRAAEDAAKKSKPIFVKAITSMTVPDALGILKGQDDAATQYLRKSTNDELFKTFFPVVDSTLNLNKATEYYTDIVNTYNQIPLVKKVNPNLKEYATQKTIDGLYVLIAQEEKKIREDPGARVTDLLKKVFSKSGK</sequence>
<dbReference type="EMBL" id="CAJRAU010000002">
    <property type="protein sequence ID" value="CAG5068929.1"/>
    <property type="molecule type" value="Genomic_DNA"/>
</dbReference>
<evidence type="ECO:0000313" key="2">
    <source>
        <dbReference type="Proteomes" id="UP000679725"/>
    </source>
</evidence>
<protein>
    <recommendedName>
        <fullName evidence="3">DUF4197 domain-containing protein</fullName>
    </recommendedName>
</protein>
<reference evidence="1 2" key="1">
    <citation type="submission" date="2021-04" db="EMBL/GenBank/DDBJ databases">
        <authorList>
            <person name="Rodrigo-Torres L."/>
            <person name="Arahal R. D."/>
            <person name="Lucena T."/>
        </authorList>
    </citation>
    <scope>NUCLEOTIDE SEQUENCE [LARGE SCALE GENOMIC DNA]</scope>
    <source>
        <strain evidence="1 2">CECT 9623</strain>
    </source>
</reference>
<evidence type="ECO:0008006" key="3">
    <source>
        <dbReference type="Google" id="ProtNLM"/>
    </source>
</evidence>
<dbReference type="Pfam" id="PF13852">
    <property type="entry name" value="DUF4197"/>
    <property type="match status" value="1"/>
</dbReference>
<dbReference type="InterPro" id="IPR025245">
    <property type="entry name" value="DUF4197"/>
</dbReference>